<dbReference type="Gene3D" id="1.20.1250.20">
    <property type="entry name" value="MFS general substrate transporter like domains"/>
    <property type="match status" value="1"/>
</dbReference>
<dbReference type="GO" id="GO:0022857">
    <property type="term" value="F:transmembrane transporter activity"/>
    <property type="evidence" value="ECO:0007669"/>
    <property type="project" value="InterPro"/>
</dbReference>
<feature type="transmembrane region" description="Helical" evidence="7">
    <location>
        <begin position="75"/>
        <end position="93"/>
    </location>
</feature>
<feature type="transmembrane region" description="Helical" evidence="7">
    <location>
        <begin position="234"/>
        <end position="251"/>
    </location>
</feature>
<reference evidence="9" key="2">
    <citation type="submission" date="2023-05" db="EMBL/GenBank/DDBJ databases">
        <authorList>
            <consortium name="Lawrence Berkeley National Laboratory"/>
            <person name="Steindorff A."/>
            <person name="Hensen N."/>
            <person name="Bonometti L."/>
            <person name="Westerberg I."/>
            <person name="Brannstrom I.O."/>
            <person name="Guillou S."/>
            <person name="Cros-Aarteil S."/>
            <person name="Calhoun S."/>
            <person name="Haridas S."/>
            <person name="Kuo A."/>
            <person name="Mondo S."/>
            <person name="Pangilinan J."/>
            <person name="Riley R."/>
            <person name="Labutti K."/>
            <person name="Andreopoulos B."/>
            <person name="Lipzen A."/>
            <person name="Chen C."/>
            <person name="Yanf M."/>
            <person name="Daum C."/>
            <person name="Ng V."/>
            <person name="Clum A."/>
            <person name="Ohm R."/>
            <person name="Martin F."/>
            <person name="Silar P."/>
            <person name="Natvig D."/>
            <person name="Lalanne C."/>
            <person name="Gautier V."/>
            <person name="Ament-Velasquez S.L."/>
            <person name="Kruys A."/>
            <person name="Hutchinson M.I."/>
            <person name="Powell A.J."/>
            <person name="Barry K."/>
            <person name="Miller A.N."/>
            <person name="Grigoriev I.V."/>
            <person name="Debuchy R."/>
            <person name="Gladieux P."/>
            <person name="Thoren M.H."/>
            <person name="Johannesson H."/>
        </authorList>
    </citation>
    <scope>NUCLEOTIDE SEQUENCE</scope>
    <source>
        <strain evidence="9">PSN243</strain>
    </source>
</reference>
<comment type="caution">
    <text evidence="9">The sequence shown here is derived from an EMBL/GenBank/DDBJ whole genome shotgun (WGS) entry which is preliminary data.</text>
</comment>
<dbReference type="Pfam" id="PF07690">
    <property type="entry name" value="MFS_1"/>
    <property type="match status" value="1"/>
</dbReference>
<feature type="transmembrane region" description="Helical" evidence="7">
    <location>
        <begin position="368"/>
        <end position="387"/>
    </location>
</feature>
<feature type="transmembrane region" description="Helical" evidence="7">
    <location>
        <begin position="105"/>
        <end position="124"/>
    </location>
</feature>
<evidence type="ECO:0000256" key="3">
    <source>
        <dbReference type="ARBA" id="ARBA00022692"/>
    </source>
</evidence>
<dbReference type="Proteomes" id="UP001321760">
    <property type="component" value="Unassembled WGS sequence"/>
</dbReference>
<keyword evidence="3 7" id="KW-0812">Transmembrane</keyword>
<evidence type="ECO:0000256" key="7">
    <source>
        <dbReference type="SAM" id="Phobius"/>
    </source>
</evidence>
<protein>
    <submittedName>
        <fullName evidence="9">Transporter</fullName>
    </submittedName>
</protein>
<keyword evidence="10" id="KW-1185">Reference proteome</keyword>
<feature type="domain" description="Major facilitator superfamily (MFS) profile" evidence="8">
    <location>
        <begin position="40"/>
        <end position="532"/>
    </location>
</feature>
<dbReference type="GO" id="GO:0005886">
    <property type="term" value="C:plasma membrane"/>
    <property type="evidence" value="ECO:0007669"/>
    <property type="project" value="TreeGrafter"/>
</dbReference>
<dbReference type="InterPro" id="IPR020846">
    <property type="entry name" value="MFS_dom"/>
</dbReference>
<comment type="subcellular location">
    <subcellularLocation>
        <location evidence="1">Membrane</location>
        <topology evidence="1">Multi-pass membrane protein</topology>
    </subcellularLocation>
</comment>
<accession>A0AAV9G9U5</accession>
<reference evidence="9" key="1">
    <citation type="journal article" date="2023" name="Mol. Phylogenet. Evol.">
        <title>Genome-scale phylogeny and comparative genomics of the fungal order Sordariales.</title>
        <authorList>
            <person name="Hensen N."/>
            <person name="Bonometti L."/>
            <person name="Westerberg I."/>
            <person name="Brannstrom I.O."/>
            <person name="Guillou S."/>
            <person name="Cros-Aarteil S."/>
            <person name="Calhoun S."/>
            <person name="Haridas S."/>
            <person name="Kuo A."/>
            <person name="Mondo S."/>
            <person name="Pangilinan J."/>
            <person name="Riley R."/>
            <person name="LaButti K."/>
            <person name="Andreopoulos B."/>
            <person name="Lipzen A."/>
            <person name="Chen C."/>
            <person name="Yan M."/>
            <person name="Daum C."/>
            <person name="Ng V."/>
            <person name="Clum A."/>
            <person name="Steindorff A."/>
            <person name="Ohm R.A."/>
            <person name="Martin F."/>
            <person name="Silar P."/>
            <person name="Natvig D.O."/>
            <person name="Lalanne C."/>
            <person name="Gautier V."/>
            <person name="Ament-Velasquez S.L."/>
            <person name="Kruys A."/>
            <person name="Hutchinson M.I."/>
            <person name="Powell A.J."/>
            <person name="Barry K."/>
            <person name="Miller A.N."/>
            <person name="Grigoriev I.V."/>
            <person name="Debuchy R."/>
            <person name="Gladieux P."/>
            <person name="Hiltunen Thoren M."/>
            <person name="Johannesson H."/>
        </authorList>
    </citation>
    <scope>NUCLEOTIDE SEQUENCE</scope>
    <source>
        <strain evidence="9">PSN243</strain>
    </source>
</reference>
<dbReference type="EMBL" id="MU865980">
    <property type="protein sequence ID" value="KAK4444193.1"/>
    <property type="molecule type" value="Genomic_DNA"/>
</dbReference>
<evidence type="ECO:0000313" key="10">
    <source>
        <dbReference type="Proteomes" id="UP001321760"/>
    </source>
</evidence>
<evidence type="ECO:0000259" key="8">
    <source>
        <dbReference type="PROSITE" id="PS50850"/>
    </source>
</evidence>
<dbReference type="InterPro" id="IPR036259">
    <property type="entry name" value="MFS_trans_sf"/>
</dbReference>
<feature type="transmembrane region" description="Helical" evidence="7">
    <location>
        <begin position="37"/>
        <end position="55"/>
    </location>
</feature>
<dbReference type="SUPFAM" id="SSF103473">
    <property type="entry name" value="MFS general substrate transporter"/>
    <property type="match status" value="1"/>
</dbReference>
<dbReference type="InterPro" id="IPR011701">
    <property type="entry name" value="MFS"/>
</dbReference>
<name>A0AAV9G9U5_9PEZI</name>
<feature type="transmembrane region" description="Helical" evidence="7">
    <location>
        <begin position="301"/>
        <end position="326"/>
    </location>
</feature>
<dbReference type="Gene3D" id="1.20.1720.10">
    <property type="entry name" value="Multidrug resistance protein D"/>
    <property type="match status" value="1"/>
</dbReference>
<dbReference type="PRINTS" id="PR01036">
    <property type="entry name" value="TCRTETB"/>
</dbReference>
<gene>
    <name evidence="9" type="ORF">QBC34DRAFT_442702</name>
</gene>
<dbReference type="CDD" id="cd17502">
    <property type="entry name" value="MFS_Azr1_MDR_like"/>
    <property type="match status" value="1"/>
</dbReference>
<dbReference type="AlphaFoldDB" id="A0AAV9G9U5"/>
<keyword evidence="4 7" id="KW-1133">Transmembrane helix</keyword>
<evidence type="ECO:0000256" key="1">
    <source>
        <dbReference type="ARBA" id="ARBA00004141"/>
    </source>
</evidence>
<dbReference type="PANTHER" id="PTHR23501">
    <property type="entry name" value="MAJOR FACILITATOR SUPERFAMILY"/>
    <property type="match status" value="1"/>
</dbReference>
<feature type="transmembrane region" description="Helical" evidence="7">
    <location>
        <begin position="510"/>
        <end position="528"/>
    </location>
</feature>
<sequence length="562" mass="60513">MATTEQSQLGIGESKSPDTINVEVSVSVKRFDRSKRFWAIIATLSVAALLSSLENSVVTTALPFIVNQLSLGADYIWVTNVFFLTAAAVQPLFGQLANIWGRRSVTLVIVAFFTLGSGICGGATNGAMLIAGRAVQGVGSGGMNVIVDIIISDLVPLRERGNYIAIVLAVYSVGVALGPWIGGVIVSNTSWRWVFYINLPVGGATLIMTYLFLRVNYNEEMALPERLRRIDYGGNVLIIGSTVSVLYALTYAGNLLPWSSPRVIAPLAIGLAGFVVFFWYENTPSLQDPVLPTRLFATRTSTIVFTTTFLNSAILYWMIFFLPVYFQAVLGSSPARAGVQLLPAVLVSIPGAIVAVILLSRFGRYKPLHLLGFAIQTLGLGLCILLDENSSTAEWVLSQGVGALGSGFVLNTLLPAAQAQMSEADQAATTAAWSFTRSFGSIWGVAIPAAIFANRFNELASNGGITDPAVRAEFEGGDGAYMHALAELVNSFSEPSRTEIISVYSRALKLVWQAGVAFSGLSFLLVFLEKEVKLRKELETEYGLEPEQEAGKGNVKMAKEFK</sequence>
<evidence type="ECO:0000256" key="2">
    <source>
        <dbReference type="ARBA" id="ARBA00022448"/>
    </source>
</evidence>
<feature type="transmembrane region" description="Helical" evidence="7">
    <location>
        <begin position="338"/>
        <end position="359"/>
    </location>
</feature>
<feature type="transmembrane region" description="Helical" evidence="7">
    <location>
        <begin position="130"/>
        <end position="151"/>
    </location>
</feature>
<evidence type="ECO:0000256" key="6">
    <source>
        <dbReference type="ARBA" id="ARBA00023180"/>
    </source>
</evidence>
<evidence type="ECO:0000256" key="5">
    <source>
        <dbReference type="ARBA" id="ARBA00023136"/>
    </source>
</evidence>
<feature type="transmembrane region" description="Helical" evidence="7">
    <location>
        <begin position="263"/>
        <end position="280"/>
    </location>
</feature>
<dbReference type="PANTHER" id="PTHR23501:SF187">
    <property type="entry name" value="MAJOR FACILITATOR SUPERFAMILY (MFS) PROFILE DOMAIN-CONTAINING PROTEIN"/>
    <property type="match status" value="1"/>
</dbReference>
<keyword evidence="6" id="KW-0325">Glycoprotein</keyword>
<keyword evidence="5 7" id="KW-0472">Membrane</keyword>
<organism evidence="9 10">
    <name type="scientific">Podospora aff. communis PSN243</name>
    <dbReference type="NCBI Taxonomy" id="3040156"/>
    <lineage>
        <taxon>Eukaryota</taxon>
        <taxon>Fungi</taxon>
        <taxon>Dikarya</taxon>
        <taxon>Ascomycota</taxon>
        <taxon>Pezizomycotina</taxon>
        <taxon>Sordariomycetes</taxon>
        <taxon>Sordariomycetidae</taxon>
        <taxon>Sordariales</taxon>
        <taxon>Podosporaceae</taxon>
        <taxon>Podospora</taxon>
    </lineage>
</organism>
<feature type="transmembrane region" description="Helical" evidence="7">
    <location>
        <begin position="163"/>
        <end position="181"/>
    </location>
</feature>
<feature type="transmembrane region" description="Helical" evidence="7">
    <location>
        <begin position="193"/>
        <end position="213"/>
    </location>
</feature>
<proteinExistence type="predicted"/>
<keyword evidence="2" id="KW-0813">Transport</keyword>
<dbReference type="PROSITE" id="PS50850">
    <property type="entry name" value="MFS"/>
    <property type="match status" value="1"/>
</dbReference>
<evidence type="ECO:0000313" key="9">
    <source>
        <dbReference type="EMBL" id="KAK4444193.1"/>
    </source>
</evidence>
<evidence type="ECO:0000256" key="4">
    <source>
        <dbReference type="ARBA" id="ARBA00022989"/>
    </source>
</evidence>